<dbReference type="GeneID" id="93649176"/>
<dbReference type="InterPro" id="IPR016024">
    <property type="entry name" value="ARM-type_fold"/>
</dbReference>
<dbReference type="GO" id="GO:0030123">
    <property type="term" value="C:AP-3 adaptor complex"/>
    <property type="evidence" value="ECO:0007669"/>
    <property type="project" value="InterPro"/>
</dbReference>
<evidence type="ECO:0000259" key="11">
    <source>
        <dbReference type="Pfam" id="PF01602"/>
    </source>
</evidence>
<comment type="subcellular location">
    <subcellularLocation>
        <location evidence="1">Cytoplasmic vesicle</location>
        <location evidence="1">Clathrin-coated vesicle membrane</location>
        <topology evidence="1">Peripheral membrane protein</topology>
        <orientation evidence="1">Cytoplasmic side</orientation>
    </subcellularLocation>
    <subcellularLocation>
        <location evidence="8">Golgi apparatus</location>
    </subcellularLocation>
</comment>
<dbReference type="FunFam" id="1.25.10.10:FF:000251">
    <property type="entry name" value="AP-3 complex subunit delta"/>
    <property type="match status" value="1"/>
</dbReference>
<keyword evidence="7" id="KW-0472">Membrane</keyword>
<evidence type="ECO:0000256" key="8">
    <source>
        <dbReference type="PIRNR" id="PIRNR037092"/>
    </source>
</evidence>
<dbReference type="Pfam" id="PF01602">
    <property type="entry name" value="Adaptin_N"/>
    <property type="match status" value="1"/>
</dbReference>
<feature type="region of interest" description="Disordered" evidence="10">
    <location>
        <begin position="685"/>
        <end position="754"/>
    </location>
</feature>
<feature type="coiled-coil region" evidence="9">
    <location>
        <begin position="819"/>
        <end position="846"/>
    </location>
</feature>
<dbReference type="Gene3D" id="1.25.10.10">
    <property type="entry name" value="Leucine-rich Repeat Variant"/>
    <property type="match status" value="1"/>
</dbReference>
<protein>
    <recommendedName>
        <fullName evidence="3 8">AP-3 complex subunit delta</fullName>
    </recommendedName>
</protein>
<comment type="similarity">
    <text evidence="2 8">Belongs to the adaptor complexes large subunit family.</text>
</comment>
<dbReference type="InterPro" id="IPR017105">
    <property type="entry name" value="AP3_complex_dsu"/>
</dbReference>
<evidence type="ECO:0000256" key="5">
    <source>
        <dbReference type="ARBA" id="ARBA00022737"/>
    </source>
</evidence>
<dbReference type="SUPFAM" id="SSF48371">
    <property type="entry name" value="ARM repeat"/>
    <property type="match status" value="1"/>
</dbReference>
<dbReference type="OrthoDB" id="10264595at2759"/>
<dbReference type="AlphaFoldDB" id="A0A8H7ZL73"/>
<comment type="function">
    <text evidence="8">Part of the AP-3 complex, an adaptor-related complex which is not clathrin-associated. The complex is associated with the Golgi region as well as more peripheral structures. It facilitates the budding of vesicles from the Golgi membrane.</text>
</comment>
<keyword evidence="6 8" id="KW-0653">Protein transport</keyword>
<dbReference type="InterPro" id="IPR002553">
    <property type="entry name" value="Clathrin/coatomer_adapt-like_N"/>
</dbReference>
<feature type="region of interest" description="Disordered" evidence="10">
    <location>
        <begin position="851"/>
        <end position="949"/>
    </location>
</feature>
<evidence type="ECO:0000256" key="7">
    <source>
        <dbReference type="ARBA" id="ARBA00023136"/>
    </source>
</evidence>
<feature type="compositionally biased region" description="Basic and acidic residues" evidence="10">
    <location>
        <begin position="851"/>
        <end position="878"/>
    </location>
</feature>
<evidence type="ECO:0000313" key="13">
    <source>
        <dbReference type="Proteomes" id="UP000669133"/>
    </source>
</evidence>
<dbReference type="GO" id="GO:0005794">
    <property type="term" value="C:Golgi apparatus"/>
    <property type="evidence" value="ECO:0007669"/>
    <property type="project" value="UniProtKB-SubCell"/>
</dbReference>
<evidence type="ECO:0000313" key="12">
    <source>
        <dbReference type="EMBL" id="KAG5421456.1"/>
    </source>
</evidence>
<keyword evidence="9" id="KW-0175">Coiled coil</keyword>
<keyword evidence="4 8" id="KW-0813">Transport</keyword>
<accession>A0A8H7ZL73</accession>
<name>A0A8H7ZL73_9ASCO</name>
<feature type="domain" description="Clathrin/coatomer adaptor adaptin-like N-terminal" evidence="11">
    <location>
        <begin position="52"/>
        <end position="657"/>
    </location>
</feature>
<evidence type="ECO:0000256" key="4">
    <source>
        <dbReference type="ARBA" id="ARBA00022448"/>
    </source>
</evidence>
<dbReference type="GO" id="GO:0006896">
    <property type="term" value="P:Golgi to vacuole transport"/>
    <property type="evidence" value="ECO:0007669"/>
    <property type="project" value="TreeGrafter"/>
</dbReference>
<evidence type="ECO:0000256" key="9">
    <source>
        <dbReference type="SAM" id="Coils"/>
    </source>
</evidence>
<evidence type="ECO:0000256" key="6">
    <source>
        <dbReference type="ARBA" id="ARBA00022927"/>
    </source>
</evidence>
<comment type="caution">
    <text evidence="12">The sequence shown here is derived from an EMBL/GenBank/DDBJ whole genome shotgun (WGS) entry which is preliminary data.</text>
</comment>
<evidence type="ECO:0000256" key="3">
    <source>
        <dbReference type="ARBA" id="ARBA00015717"/>
    </source>
</evidence>
<proteinExistence type="inferred from homology"/>
<organism evidence="12 13">
    <name type="scientific">Candida metapsilosis</name>
    <dbReference type="NCBI Taxonomy" id="273372"/>
    <lineage>
        <taxon>Eukaryota</taxon>
        <taxon>Fungi</taxon>
        <taxon>Dikarya</taxon>
        <taxon>Ascomycota</taxon>
        <taxon>Saccharomycotina</taxon>
        <taxon>Pichiomycetes</taxon>
        <taxon>Debaryomycetaceae</taxon>
        <taxon>Candida/Lodderomyces clade</taxon>
        <taxon>Candida</taxon>
    </lineage>
</organism>
<dbReference type="Proteomes" id="UP000669133">
    <property type="component" value="Unassembled WGS sequence"/>
</dbReference>
<reference evidence="12 13" key="1">
    <citation type="submission" date="2020-12" db="EMBL/GenBank/DDBJ databases">
        <title>Effect of drift, selection, and recombination on the evolution of hybrid genomes in Candida yeast pathogens.</title>
        <authorList>
            <person name="Mixao V."/>
            <person name="Ksiezopolska E."/>
            <person name="Saus E."/>
            <person name="Boekhout T."/>
            <person name="Gacser A."/>
            <person name="Gabaldon T."/>
        </authorList>
    </citation>
    <scope>NUCLEOTIDE SEQUENCE [LARGE SCALE GENOMIC DNA]</scope>
    <source>
        <strain evidence="12 13">BP57</strain>
    </source>
</reference>
<dbReference type="PANTHER" id="PTHR22781">
    <property type="entry name" value="DELTA ADAPTIN-RELATED"/>
    <property type="match status" value="1"/>
</dbReference>
<feature type="compositionally biased region" description="Polar residues" evidence="10">
    <location>
        <begin position="1032"/>
        <end position="1043"/>
    </location>
</feature>
<keyword evidence="13" id="KW-1185">Reference proteome</keyword>
<evidence type="ECO:0000256" key="10">
    <source>
        <dbReference type="SAM" id="MobiDB-lite"/>
    </source>
</evidence>
<dbReference type="GO" id="GO:0006623">
    <property type="term" value="P:protein targeting to vacuole"/>
    <property type="evidence" value="ECO:0007669"/>
    <property type="project" value="TreeGrafter"/>
</dbReference>
<dbReference type="GO" id="GO:0010008">
    <property type="term" value="C:endosome membrane"/>
    <property type="evidence" value="ECO:0007669"/>
    <property type="project" value="TreeGrafter"/>
</dbReference>
<dbReference type="PANTHER" id="PTHR22781:SF12">
    <property type="entry name" value="AP-3 COMPLEX SUBUNIT DELTA-1"/>
    <property type="match status" value="1"/>
</dbReference>
<keyword evidence="8" id="KW-0333">Golgi apparatus</keyword>
<sequence>MSSFQLQSSEVLARLKPFGISFEKSLNDLIKGIRAHSKDSPESVAKFLDAAIQECKTELYSTDLETKAMAVLKLAYLEMYGFDMSWCNFQILEVMSSSKFQQKRIGYLAAIQSFKNEQDLLILATNQFKKDLNSSSHVEVGLALSGIATIVTPSLSKDINDDVLMKLNHSKPYIRKKAILAMYKIFLQYPDSLRMNFHRVIEKLDDSDVSVVSATVNVICELSKKNPKLFLNYLPKLFSILEETKNNWLIIRILKLFQSLSKVEPRMKKKILPAIMDLMQRTQASSLIYECINCAVNGQMLSPESFKDKQTAKLCIQSLMTFFKTNDSNLKFVGLIALINILKIFPVFVHGVEGVSEVIMDCLQDPDLIIKKKALEVSSYLVNDENIVDVVKVMLLQLIPDSTSVDDSLKLEVTSNILKIAAKDNYSNIPNFRWYVAVLKDILNLTLLPVGSDSQGFISTSTSKDIAIQIGNEIRILATKVPSIRPVLLEKIVVEVVLDENIIRSCPLILKDVYWVLGEYIDEFQIGVEDDDEVGVENEDLVHNLDKKLHILNSLVNCKIDQKLGLGTSGHFKISSMLLTLQEPQVLSVLIQTLVKLYNGIIHDYTRVYSNDGEFSQTKYNELSYHLYRLIGFLNNWERHYNYEVQERALSWLEFLRLCQEAMIGDDMKEMENLEAKDLEVYRNKTGGDTTVEDEETSDSEEEDDAFSSSDDSSDDEYENLMFSDNEEGTKPKAASDLVPNPFAENSNLNDTSKRLPGLLSNILPSFFKAYMLNPVAKNAQINIGVPADLDLNEAINDLLQESGEYAITDTYDLFLSDSEDLNENLIQLSSAETEAEKRINREERALRLKDDPYYLEPERKRTPKSKSPEKTGEKASESSRTASLSSKIEEPEKSNKKKKKSSKLKKEKVLILDEESVEGSVGVADEQATQPKQKSKTKKNTLKIDSSNLDNFDLVSAEPVSTSKEEYDIDLDAIRAKLSQTTIDKPKKKKKVKKSVKEDKVDASEAMGTNDVSDSMDTKDEQKGKDDRPTTKQSSATDSSVITVKPMKKKTKKKAVIIE</sequence>
<feature type="compositionally biased region" description="Basic and acidic residues" evidence="10">
    <location>
        <begin position="1017"/>
        <end position="1031"/>
    </location>
</feature>
<gene>
    <name evidence="12" type="ORF">I9W82_000547</name>
</gene>
<dbReference type="GO" id="GO:0030665">
    <property type="term" value="C:clathrin-coated vesicle membrane"/>
    <property type="evidence" value="ECO:0007669"/>
    <property type="project" value="UniProtKB-SubCell"/>
</dbReference>
<feature type="region of interest" description="Disordered" evidence="10">
    <location>
        <begin position="979"/>
        <end position="1060"/>
    </location>
</feature>
<feature type="compositionally biased region" description="Basic residues" evidence="10">
    <location>
        <begin position="896"/>
        <end position="907"/>
    </location>
</feature>
<comment type="subunit">
    <text evidence="8">Adaptor protein complex 3 (AP-3) is a heterotetramer.</text>
</comment>
<dbReference type="RefSeq" id="XP_067550572.1">
    <property type="nucleotide sequence ID" value="XM_067694649.1"/>
</dbReference>
<feature type="compositionally biased region" description="Acidic residues" evidence="10">
    <location>
        <begin position="691"/>
        <end position="719"/>
    </location>
</feature>
<dbReference type="EMBL" id="JAEOAQ010000001">
    <property type="protein sequence ID" value="KAG5421456.1"/>
    <property type="molecule type" value="Genomic_DNA"/>
</dbReference>
<evidence type="ECO:0000256" key="2">
    <source>
        <dbReference type="ARBA" id="ARBA00006613"/>
    </source>
</evidence>
<feature type="compositionally biased region" description="Basic residues" evidence="10">
    <location>
        <begin position="1047"/>
        <end position="1060"/>
    </location>
</feature>
<dbReference type="InterPro" id="IPR011989">
    <property type="entry name" value="ARM-like"/>
</dbReference>
<keyword evidence="5" id="KW-0677">Repeat</keyword>
<dbReference type="PIRSF" id="PIRSF037092">
    <property type="entry name" value="AP3_complex_delta"/>
    <property type="match status" value="1"/>
</dbReference>
<evidence type="ECO:0000256" key="1">
    <source>
        <dbReference type="ARBA" id="ARBA00004145"/>
    </source>
</evidence>